<feature type="transmembrane region" description="Helical" evidence="6">
    <location>
        <begin position="149"/>
        <end position="167"/>
    </location>
</feature>
<dbReference type="Pfam" id="PF00001">
    <property type="entry name" value="7tm_1"/>
    <property type="match status" value="1"/>
</dbReference>
<feature type="compositionally biased region" description="Basic residues" evidence="5">
    <location>
        <begin position="316"/>
        <end position="329"/>
    </location>
</feature>
<evidence type="ECO:0000313" key="8">
    <source>
        <dbReference type="EMBL" id="CAF1066104.1"/>
    </source>
</evidence>
<evidence type="ECO:0000256" key="1">
    <source>
        <dbReference type="ARBA" id="ARBA00004370"/>
    </source>
</evidence>
<proteinExistence type="predicted"/>
<comment type="caution">
    <text evidence="8">The sequence shown here is derived from an EMBL/GenBank/DDBJ whole genome shotgun (WGS) entry which is preliminary data.</text>
</comment>
<evidence type="ECO:0000256" key="3">
    <source>
        <dbReference type="ARBA" id="ARBA00022989"/>
    </source>
</evidence>
<evidence type="ECO:0000256" key="2">
    <source>
        <dbReference type="ARBA" id="ARBA00022692"/>
    </source>
</evidence>
<sequence length="547" mass="62798">MATTTNISTVITLTSSVQNLPHYYRFQKIHSILTQISYPYIFIIALIGLVTNTSTVILLSKNNITKNLKNKWTLIALALSDLLFNTALLIRVIHDMTKQKVDRLCIIISFLSHLAELLSALYTVSFTIQRYCAVRYPFKAASQRRSSPIISLLLILLLSTVFCFFLSRENNHEECHEELYLRWFIADGLLSFIIPFFLILIFNILIMNYIRKHSRSPISIQSILIRKRKLSKNSYKAYNPEDTLELDFNPATNITAAYSHFDGNDNVEIKYPRKKQSLAELENRIYRPSISSLLERANSETSSNFYRSPSRTRSKMLFKKRHSHPRKKSSNGSFTTRATKKFSYPSNDNELTSKVSTRASQSIRVTRMLVLVSTCFLILNAPAHLFAIATKIYTVIIERILNEQLNQNKDLKTELSIHFNATNTSSLLHDGTTHEDKLAIHILYMGVTLTHFVSYASYSINFFLYSFSGIAFRTKLSIHFNATNTSSLLQYGTAHEDKLAIHILYMGVTLTHFVSYASYSINFFLYSFSGIAFRTSLGQLINKLRRF</sequence>
<evidence type="ECO:0000313" key="9">
    <source>
        <dbReference type="Proteomes" id="UP000663860"/>
    </source>
</evidence>
<keyword evidence="4 6" id="KW-0472">Membrane</keyword>
<dbReference type="Gene3D" id="1.20.1070.10">
    <property type="entry name" value="Rhodopsin 7-helix transmembrane proteins"/>
    <property type="match status" value="2"/>
</dbReference>
<feature type="transmembrane region" description="Helical" evidence="6">
    <location>
        <begin position="442"/>
        <end position="465"/>
    </location>
</feature>
<dbReference type="GO" id="GO:0004930">
    <property type="term" value="F:G protein-coupled receptor activity"/>
    <property type="evidence" value="ECO:0007669"/>
    <property type="project" value="InterPro"/>
</dbReference>
<dbReference type="InterPro" id="IPR017452">
    <property type="entry name" value="GPCR_Rhodpsn_7TM"/>
</dbReference>
<evidence type="ECO:0000256" key="4">
    <source>
        <dbReference type="ARBA" id="ARBA00023136"/>
    </source>
</evidence>
<dbReference type="Proteomes" id="UP000663860">
    <property type="component" value="Unassembled WGS sequence"/>
</dbReference>
<protein>
    <recommendedName>
        <fullName evidence="7">G-protein coupled receptors family 1 profile domain-containing protein</fullName>
    </recommendedName>
</protein>
<dbReference type="PRINTS" id="PR00237">
    <property type="entry name" value="GPCRRHODOPSN"/>
</dbReference>
<organism evidence="8 9">
    <name type="scientific">Adineta steineri</name>
    <dbReference type="NCBI Taxonomy" id="433720"/>
    <lineage>
        <taxon>Eukaryota</taxon>
        <taxon>Metazoa</taxon>
        <taxon>Spiralia</taxon>
        <taxon>Gnathifera</taxon>
        <taxon>Rotifera</taxon>
        <taxon>Eurotatoria</taxon>
        <taxon>Bdelloidea</taxon>
        <taxon>Adinetida</taxon>
        <taxon>Adinetidae</taxon>
        <taxon>Adineta</taxon>
    </lineage>
</organism>
<name>A0A814LNF8_9BILA</name>
<feature type="transmembrane region" description="Helical" evidence="6">
    <location>
        <begin position="368"/>
        <end position="389"/>
    </location>
</feature>
<feature type="domain" description="G-protein coupled receptors family 1 profile" evidence="7">
    <location>
        <begin position="51"/>
        <end position="465"/>
    </location>
</feature>
<evidence type="ECO:0000256" key="5">
    <source>
        <dbReference type="SAM" id="MobiDB-lite"/>
    </source>
</evidence>
<dbReference type="InterPro" id="IPR052954">
    <property type="entry name" value="GPCR-Ligand_Int"/>
</dbReference>
<evidence type="ECO:0000259" key="7">
    <source>
        <dbReference type="PROSITE" id="PS50262"/>
    </source>
</evidence>
<dbReference type="SUPFAM" id="SSF81321">
    <property type="entry name" value="Family A G protein-coupled receptor-like"/>
    <property type="match status" value="1"/>
</dbReference>
<comment type="subcellular location">
    <subcellularLocation>
        <location evidence="1">Membrane</location>
    </subcellularLocation>
</comment>
<feature type="transmembrane region" description="Helical" evidence="6">
    <location>
        <begin position="106"/>
        <end position="128"/>
    </location>
</feature>
<keyword evidence="2 6" id="KW-0812">Transmembrane</keyword>
<dbReference type="AlphaFoldDB" id="A0A814LNF8"/>
<feature type="transmembrane region" description="Helical" evidence="6">
    <location>
        <begin position="499"/>
        <end position="517"/>
    </location>
</feature>
<reference evidence="8" key="1">
    <citation type="submission" date="2021-02" db="EMBL/GenBank/DDBJ databases">
        <authorList>
            <person name="Nowell W R."/>
        </authorList>
    </citation>
    <scope>NUCLEOTIDE SEQUENCE</scope>
</reference>
<keyword evidence="3 6" id="KW-1133">Transmembrane helix</keyword>
<evidence type="ECO:0000256" key="6">
    <source>
        <dbReference type="SAM" id="Phobius"/>
    </source>
</evidence>
<dbReference type="EMBL" id="CAJNOE010000226">
    <property type="protein sequence ID" value="CAF1066104.1"/>
    <property type="molecule type" value="Genomic_DNA"/>
</dbReference>
<dbReference type="InterPro" id="IPR000276">
    <property type="entry name" value="GPCR_Rhodpsn"/>
</dbReference>
<dbReference type="PANTHER" id="PTHR46641">
    <property type="entry name" value="FMRFAMIDE RECEPTOR-RELATED"/>
    <property type="match status" value="1"/>
</dbReference>
<accession>A0A814LNF8</accession>
<feature type="transmembrane region" description="Helical" evidence="6">
    <location>
        <begin position="179"/>
        <end position="206"/>
    </location>
</feature>
<dbReference type="PROSITE" id="PS50262">
    <property type="entry name" value="G_PROTEIN_RECEP_F1_2"/>
    <property type="match status" value="1"/>
</dbReference>
<feature type="region of interest" description="Disordered" evidence="5">
    <location>
        <begin position="316"/>
        <end position="351"/>
    </location>
</feature>
<dbReference type="GO" id="GO:0016020">
    <property type="term" value="C:membrane"/>
    <property type="evidence" value="ECO:0007669"/>
    <property type="project" value="UniProtKB-SubCell"/>
</dbReference>
<feature type="transmembrane region" description="Helical" evidence="6">
    <location>
        <begin position="40"/>
        <end position="60"/>
    </location>
</feature>
<feature type="transmembrane region" description="Helical" evidence="6">
    <location>
        <begin position="72"/>
        <end position="94"/>
    </location>
</feature>
<gene>
    <name evidence="8" type="ORF">IZO911_LOCUS21150</name>
</gene>